<dbReference type="Gene3D" id="3.40.605.10">
    <property type="entry name" value="Aldehyde Dehydrogenase, Chain A, domain 1"/>
    <property type="match status" value="1"/>
</dbReference>
<name>A0A834NGD5_VESGE</name>
<accession>A0A834NGD5</accession>
<proteinExistence type="predicted"/>
<dbReference type="AlphaFoldDB" id="A0A834NGD5"/>
<reference evidence="1" key="1">
    <citation type="journal article" date="2020" name="G3 (Bethesda)">
        <title>High-Quality Assemblies for Three Invasive Social Wasps from the &lt;i&gt;Vespula&lt;/i&gt; Genus.</title>
        <authorList>
            <person name="Harrop T.W.R."/>
            <person name="Guhlin J."/>
            <person name="McLaughlin G.M."/>
            <person name="Permina E."/>
            <person name="Stockwell P."/>
            <person name="Gilligan J."/>
            <person name="Le Lec M.F."/>
            <person name="Gruber M.A.M."/>
            <person name="Quinn O."/>
            <person name="Lovegrove M."/>
            <person name="Duncan E.J."/>
            <person name="Remnant E.J."/>
            <person name="Van Eeckhoven J."/>
            <person name="Graham B."/>
            <person name="Knapp R.A."/>
            <person name="Langford K.W."/>
            <person name="Kronenberg Z."/>
            <person name="Press M.O."/>
            <person name="Eacker S.M."/>
            <person name="Wilson-Rankin E.E."/>
            <person name="Purcell J."/>
            <person name="Lester P.J."/>
            <person name="Dearden P.K."/>
        </authorList>
    </citation>
    <scope>NUCLEOTIDE SEQUENCE</scope>
    <source>
        <strain evidence="1">Linc-1</strain>
    </source>
</reference>
<gene>
    <name evidence="1" type="ORF">HZH68_005827</name>
</gene>
<dbReference type="EMBL" id="JACSDZ010000004">
    <property type="protein sequence ID" value="KAF7406458.1"/>
    <property type="molecule type" value="Genomic_DNA"/>
</dbReference>
<organism evidence="1 2">
    <name type="scientific">Vespula germanica</name>
    <name type="common">German yellow jacket</name>
    <name type="synonym">Paravespula germanica</name>
    <dbReference type="NCBI Taxonomy" id="30212"/>
    <lineage>
        <taxon>Eukaryota</taxon>
        <taxon>Metazoa</taxon>
        <taxon>Ecdysozoa</taxon>
        <taxon>Arthropoda</taxon>
        <taxon>Hexapoda</taxon>
        <taxon>Insecta</taxon>
        <taxon>Pterygota</taxon>
        <taxon>Neoptera</taxon>
        <taxon>Endopterygota</taxon>
        <taxon>Hymenoptera</taxon>
        <taxon>Apocrita</taxon>
        <taxon>Aculeata</taxon>
        <taxon>Vespoidea</taxon>
        <taxon>Vespidae</taxon>
        <taxon>Vespinae</taxon>
        <taxon>Vespula</taxon>
    </lineage>
</organism>
<dbReference type="GO" id="GO:0016491">
    <property type="term" value="F:oxidoreductase activity"/>
    <property type="evidence" value="ECO:0007669"/>
    <property type="project" value="InterPro"/>
</dbReference>
<evidence type="ECO:0000313" key="2">
    <source>
        <dbReference type="Proteomes" id="UP000617340"/>
    </source>
</evidence>
<protein>
    <submittedName>
        <fullName evidence="1">Uncharacterized protein</fullName>
    </submittedName>
</protein>
<comment type="caution">
    <text evidence="1">The sequence shown here is derived from an EMBL/GenBank/DDBJ whole genome shotgun (WGS) entry which is preliminary data.</text>
</comment>
<sequence length="93" mass="10408">MLNICRQAFITNSQKVGTRCLGSIVPIPNPPDLPLENEPILGYTKGSKERAELEKVLDEMASECTEVPLVIGDKEIKTDLCKYQVMVHNCRFS</sequence>
<evidence type="ECO:0000313" key="1">
    <source>
        <dbReference type="EMBL" id="KAF7406458.1"/>
    </source>
</evidence>
<dbReference type="InterPro" id="IPR016162">
    <property type="entry name" value="Ald_DH_N"/>
</dbReference>
<dbReference type="Proteomes" id="UP000617340">
    <property type="component" value="Unassembled WGS sequence"/>
</dbReference>
<keyword evidence="2" id="KW-1185">Reference proteome</keyword>